<proteinExistence type="predicted"/>
<reference evidence="1 2" key="1">
    <citation type="submission" date="2018-01" db="EMBL/GenBank/DDBJ databases">
        <title>Whole genome analyses suggest that Burkholderia sensu lato contains two further novel genera in the rhizoxinica-symbiotica group Mycetohabitans gen. nov., and Trinickia gen. nov.: implications for the evolution of diazotrophy and nodulation in the Burkholderiaceae.</title>
        <authorList>
            <person name="Estrada-de los Santos P."/>
            <person name="Palmer M."/>
            <person name="Chavez-Ramirez B."/>
            <person name="Beukes C."/>
            <person name="Steenkamp E.T."/>
            <person name="Hirsch A.M."/>
            <person name="Manyaka P."/>
            <person name="Maluk M."/>
            <person name="Lafos M."/>
            <person name="Crook M."/>
            <person name="Gross E."/>
            <person name="Simon M.F."/>
            <person name="Bueno dos Reis Junior F."/>
            <person name="Poole P.S."/>
            <person name="Venter S.N."/>
            <person name="James E.K."/>
        </authorList>
    </citation>
    <scope>NUCLEOTIDE SEQUENCE [LARGE SCALE GENOMIC DNA]</scope>
    <source>
        <strain evidence="1 2">GIMN1.004</strain>
    </source>
</reference>
<evidence type="ECO:0000313" key="2">
    <source>
        <dbReference type="Proteomes" id="UP000235616"/>
    </source>
</evidence>
<comment type="caution">
    <text evidence="1">The sequence shown here is derived from an EMBL/GenBank/DDBJ whole genome shotgun (WGS) entry which is preliminary data.</text>
</comment>
<protein>
    <submittedName>
        <fullName evidence="1">Uncharacterized protein</fullName>
    </submittedName>
</protein>
<evidence type="ECO:0000313" key="1">
    <source>
        <dbReference type="EMBL" id="PMS19145.1"/>
    </source>
</evidence>
<organism evidence="1 2">
    <name type="scientific">Trinickia dabaoshanensis</name>
    <dbReference type="NCBI Taxonomy" id="564714"/>
    <lineage>
        <taxon>Bacteria</taxon>
        <taxon>Pseudomonadati</taxon>
        <taxon>Pseudomonadota</taxon>
        <taxon>Betaproteobacteria</taxon>
        <taxon>Burkholderiales</taxon>
        <taxon>Burkholderiaceae</taxon>
        <taxon>Trinickia</taxon>
    </lineage>
</organism>
<dbReference type="AlphaFoldDB" id="A0A2N7VPW5"/>
<accession>A0A2N7VPW5</accession>
<dbReference type="RefSeq" id="WP_102646226.1">
    <property type="nucleotide sequence ID" value="NZ_PNYA01000012.1"/>
</dbReference>
<name>A0A2N7VPW5_9BURK</name>
<dbReference type="EMBL" id="PNYA01000012">
    <property type="protein sequence ID" value="PMS19145.1"/>
    <property type="molecule type" value="Genomic_DNA"/>
</dbReference>
<gene>
    <name evidence="1" type="ORF">C0Z18_15155</name>
</gene>
<sequence length="134" mass="14901">MSIVTASGVAVPTLSRTMAIEAGKPRAIDTNVKAKSGRRNLCGIPYQEVRMPSIEPIRWAHPDTAPDALKPLLDLSNGRVKNVIVQRRCNPHFPPRHRERYVMAEYVLRNGTGIFVDAESGRLLYPSGWILARA</sequence>
<dbReference type="Proteomes" id="UP000235616">
    <property type="component" value="Unassembled WGS sequence"/>
</dbReference>
<keyword evidence="2" id="KW-1185">Reference proteome</keyword>